<accession>A0A0S4TX98</accession>
<name>A0A0S4TX98_RALSL</name>
<dbReference type="AlphaFoldDB" id="A0A0S4TX98"/>
<proteinExistence type="predicted"/>
<evidence type="ECO:0008006" key="2">
    <source>
        <dbReference type="Google" id="ProtNLM"/>
    </source>
</evidence>
<evidence type="ECO:0000313" key="1">
    <source>
        <dbReference type="EMBL" id="CUV14676.1"/>
    </source>
</evidence>
<protein>
    <recommendedName>
        <fullName evidence="2">N-acetyltransferase domain-containing protein</fullName>
    </recommendedName>
</protein>
<gene>
    <name evidence="1" type="ORF">RUN39_v1_920091</name>
</gene>
<organism evidence="1">
    <name type="scientific">Ralstonia solanacearum</name>
    <name type="common">Pseudomonas solanacearum</name>
    <dbReference type="NCBI Taxonomy" id="305"/>
    <lineage>
        <taxon>Bacteria</taxon>
        <taxon>Pseudomonadati</taxon>
        <taxon>Pseudomonadota</taxon>
        <taxon>Betaproteobacteria</taxon>
        <taxon>Burkholderiales</taxon>
        <taxon>Burkholderiaceae</taxon>
        <taxon>Ralstonia</taxon>
        <taxon>Ralstonia solanacearum species complex</taxon>
    </lineage>
</organism>
<dbReference type="EMBL" id="LN899819">
    <property type="protein sequence ID" value="CUV14676.1"/>
    <property type="molecule type" value="Genomic_DNA"/>
</dbReference>
<reference evidence="1" key="1">
    <citation type="submission" date="2015-10" db="EMBL/GenBank/DDBJ databases">
        <authorList>
            <person name="Gilbert D.G."/>
        </authorList>
    </citation>
    <scope>NUCLEOTIDE SEQUENCE</scope>
    <source>
        <strain evidence="1">Phyl III-seqv23</strain>
    </source>
</reference>
<dbReference type="PATRIC" id="fig|305.106.peg.5099"/>
<sequence length="145" mass="16522">MLFPGDYTDQDWSAIERAVHATASKVQREGKTWVRHIDAHHVYRQIRERLVESVIHDGYLVVYGIGVPWYSAATRFLEELMVMRLDPKPGAFRVVVQTLLKLAALSSCEGVAAGTALTADNRLRRVYERYGFRAEADALFKILKE</sequence>